<feature type="compositionally biased region" description="Polar residues" evidence="7">
    <location>
        <begin position="590"/>
        <end position="603"/>
    </location>
</feature>
<name>A0A2T3AUZ7_AMORE</name>
<dbReference type="Gene3D" id="4.10.240.10">
    <property type="entry name" value="Zn(2)-C6 fungal-type DNA-binding domain"/>
    <property type="match status" value="1"/>
</dbReference>
<evidence type="ECO:0000256" key="6">
    <source>
        <dbReference type="ARBA" id="ARBA00023242"/>
    </source>
</evidence>
<evidence type="ECO:0000256" key="7">
    <source>
        <dbReference type="SAM" id="MobiDB-lite"/>
    </source>
</evidence>
<dbReference type="InParanoid" id="A0A2T3AUZ7"/>
<dbReference type="GO" id="GO:0008270">
    <property type="term" value="F:zinc ion binding"/>
    <property type="evidence" value="ECO:0007669"/>
    <property type="project" value="InterPro"/>
</dbReference>
<dbReference type="STRING" id="857342.A0A2T3AUZ7"/>
<feature type="region of interest" description="Disordered" evidence="7">
    <location>
        <begin position="577"/>
        <end position="610"/>
    </location>
</feature>
<dbReference type="RefSeq" id="XP_024718493.1">
    <property type="nucleotide sequence ID" value="XM_024867699.1"/>
</dbReference>
<keyword evidence="10" id="KW-1185">Reference proteome</keyword>
<keyword evidence="2" id="KW-0862">Zinc</keyword>
<feature type="region of interest" description="Disordered" evidence="7">
    <location>
        <begin position="54"/>
        <end position="102"/>
    </location>
</feature>
<dbReference type="PROSITE" id="PS00463">
    <property type="entry name" value="ZN2_CY6_FUNGAL_1"/>
    <property type="match status" value="1"/>
</dbReference>
<sequence length="692" mass="78352">MPDPNQSNGIEKKTIRAACVNCHDRKVKCDAHKRGFPCSNCIVFKRQNCRKHEKKKRSFVRPSNGFVPIRRRSPDHTASVQAASSDGSRPGPPVFPGIRTNDRPLTTEYESLAHQNLVEFMDQNDIRRHSIQRGVRITYVGKDVSNINFLVRQRDGGDETIHHVPTDEIARQFIHHEPERMPREAFMLPEQSLADELVEAYFKHVNPGCPIVDEEVFMAQYRSQNPSDPPSLLVLQAILLVGAHVSCERPDRDKLKAAFFRRAKMLFDARLEKNRDIVVQAALLLTWHSDGIEDIGANAWFWVGIAARTATGLGMHRDGGSSKLVYRDMRTWRRIWWILVQFDVTVSLSYGRPQAINLDECDVQALKASDFEGCGPNVQIDYVIKRTELCILISKVLRERFGLRVSQEDRMAALMNADESLANWCLTLPQPLQMASSEMTLWSASLHLTYNNFLILLHRPHPKSYRQPQDYGPNDSDICSVSAITIANIFEDLRTKDRIKYLWISDINALFTAMLQVSVELRFSNPILAINALRRFDSTLLSLRELAEYWVNADSILRIFEESSHIQHGIRLGKEIRNPELSPHMEGTKETNASTVGEEQASASLGAERNQEKSDLDILAEAAHASSDLGGAATQDTQGDASLLPGLFPSNDYLSEDFLPPTDISSLGNEWREIYWQEPGISESFGDGFWGW</sequence>
<evidence type="ECO:0000256" key="4">
    <source>
        <dbReference type="ARBA" id="ARBA00023125"/>
    </source>
</evidence>
<dbReference type="SMART" id="SM00066">
    <property type="entry name" value="GAL4"/>
    <property type="match status" value="1"/>
</dbReference>
<dbReference type="SUPFAM" id="SSF57701">
    <property type="entry name" value="Zn2/Cys6 DNA-binding domain"/>
    <property type="match status" value="1"/>
</dbReference>
<dbReference type="CDD" id="cd00067">
    <property type="entry name" value="GAL4"/>
    <property type="match status" value="1"/>
</dbReference>
<protein>
    <recommendedName>
        <fullName evidence="8">Zn(2)-C6 fungal-type domain-containing protein</fullName>
    </recommendedName>
</protein>
<evidence type="ECO:0000256" key="3">
    <source>
        <dbReference type="ARBA" id="ARBA00023015"/>
    </source>
</evidence>
<dbReference type="InterPro" id="IPR052073">
    <property type="entry name" value="Amide_Lactam_Regulators"/>
</dbReference>
<dbReference type="GO" id="GO:0000981">
    <property type="term" value="F:DNA-binding transcription factor activity, RNA polymerase II-specific"/>
    <property type="evidence" value="ECO:0007669"/>
    <property type="project" value="InterPro"/>
</dbReference>
<dbReference type="OrthoDB" id="39175at2759"/>
<keyword evidence="6" id="KW-0539">Nucleus</keyword>
<dbReference type="GeneID" id="36575780"/>
<dbReference type="Pfam" id="PF00172">
    <property type="entry name" value="Zn_clus"/>
    <property type="match status" value="1"/>
</dbReference>
<feature type="compositionally biased region" description="Polar residues" evidence="7">
    <location>
        <begin position="76"/>
        <end position="87"/>
    </location>
</feature>
<evidence type="ECO:0000256" key="2">
    <source>
        <dbReference type="ARBA" id="ARBA00022833"/>
    </source>
</evidence>
<dbReference type="AlphaFoldDB" id="A0A2T3AUZ7"/>
<dbReference type="PROSITE" id="PS50048">
    <property type="entry name" value="ZN2_CY6_FUNGAL_2"/>
    <property type="match status" value="1"/>
</dbReference>
<evidence type="ECO:0000313" key="10">
    <source>
        <dbReference type="Proteomes" id="UP000241818"/>
    </source>
</evidence>
<dbReference type="CDD" id="cd12148">
    <property type="entry name" value="fungal_TF_MHR"/>
    <property type="match status" value="1"/>
</dbReference>
<dbReference type="InterPro" id="IPR036864">
    <property type="entry name" value="Zn2-C6_fun-type_DNA-bd_sf"/>
</dbReference>
<accession>A0A2T3AUZ7</accession>
<dbReference type="GO" id="GO:0006351">
    <property type="term" value="P:DNA-templated transcription"/>
    <property type="evidence" value="ECO:0007669"/>
    <property type="project" value="InterPro"/>
</dbReference>
<gene>
    <name evidence="9" type="ORF">M430DRAFT_44406</name>
</gene>
<dbReference type="PANTHER" id="PTHR47171">
    <property type="entry name" value="FARA-RELATED"/>
    <property type="match status" value="1"/>
</dbReference>
<dbReference type="InterPro" id="IPR007219">
    <property type="entry name" value="XnlR_reg_dom"/>
</dbReference>
<keyword evidence="3" id="KW-0805">Transcription regulation</keyword>
<dbReference type="SMART" id="SM00906">
    <property type="entry name" value="Fungal_trans"/>
    <property type="match status" value="1"/>
</dbReference>
<keyword evidence="4" id="KW-0238">DNA-binding</keyword>
<organism evidence="9 10">
    <name type="scientific">Amorphotheca resinae ATCC 22711</name>
    <dbReference type="NCBI Taxonomy" id="857342"/>
    <lineage>
        <taxon>Eukaryota</taxon>
        <taxon>Fungi</taxon>
        <taxon>Dikarya</taxon>
        <taxon>Ascomycota</taxon>
        <taxon>Pezizomycotina</taxon>
        <taxon>Leotiomycetes</taxon>
        <taxon>Helotiales</taxon>
        <taxon>Amorphothecaceae</taxon>
        <taxon>Amorphotheca</taxon>
    </lineage>
</organism>
<evidence type="ECO:0000256" key="1">
    <source>
        <dbReference type="ARBA" id="ARBA00022723"/>
    </source>
</evidence>
<proteinExistence type="predicted"/>
<keyword evidence="5" id="KW-0804">Transcription</keyword>
<dbReference type="GO" id="GO:0003677">
    <property type="term" value="F:DNA binding"/>
    <property type="evidence" value="ECO:0007669"/>
    <property type="project" value="UniProtKB-KW"/>
</dbReference>
<reference evidence="9 10" key="1">
    <citation type="journal article" date="2018" name="New Phytol.">
        <title>Comparative genomics and transcriptomics depict ericoid mycorrhizal fungi as versatile saprotrophs and plant mutualists.</title>
        <authorList>
            <person name="Martino E."/>
            <person name="Morin E."/>
            <person name="Grelet G.A."/>
            <person name="Kuo A."/>
            <person name="Kohler A."/>
            <person name="Daghino S."/>
            <person name="Barry K.W."/>
            <person name="Cichocki N."/>
            <person name="Clum A."/>
            <person name="Dockter R.B."/>
            <person name="Hainaut M."/>
            <person name="Kuo R.C."/>
            <person name="LaButti K."/>
            <person name="Lindahl B.D."/>
            <person name="Lindquist E.A."/>
            <person name="Lipzen A."/>
            <person name="Khouja H.R."/>
            <person name="Magnuson J."/>
            <person name="Murat C."/>
            <person name="Ohm R.A."/>
            <person name="Singer S.W."/>
            <person name="Spatafora J.W."/>
            <person name="Wang M."/>
            <person name="Veneault-Fourrey C."/>
            <person name="Henrissat B."/>
            <person name="Grigoriev I.V."/>
            <person name="Martin F.M."/>
            <person name="Perotto S."/>
        </authorList>
    </citation>
    <scope>NUCLEOTIDE SEQUENCE [LARGE SCALE GENOMIC DNA]</scope>
    <source>
        <strain evidence="9 10">ATCC 22711</strain>
    </source>
</reference>
<dbReference type="Pfam" id="PF04082">
    <property type="entry name" value="Fungal_trans"/>
    <property type="match status" value="1"/>
</dbReference>
<dbReference type="PANTHER" id="PTHR47171:SF4">
    <property type="entry name" value="ACETAMIDASE REGULATORY PROTEIN"/>
    <property type="match status" value="1"/>
</dbReference>
<evidence type="ECO:0000259" key="8">
    <source>
        <dbReference type="PROSITE" id="PS50048"/>
    </source>
</evidence>
<evidence type="ECO:0000313" key="9">
    <source>
        <dbReference type="EMBL" id="PSS12495.1"/>
    </source>
</evidence>
<dbReference type="Proteomes" id="UP000241818">
    <property type="component" value="Unassembled WGS sequence"/>
</dbReference>
<evidence type="ECO:0000256" key="5">
    <source>
        <dbReference type="ARBA" id="ARBA00023163"/>
    </source>
</evidence>
<dbReference type="EMBL" id="KZ679015">
    <property type="protein sequence ID" value="PSS12495.1"/>
    <property type="molecule type" value="Genomic_DNA"/>
</dbReference>
<dbReference type="InterPro" id="IPR001138">
    <property type="entry name" value="Zn2Cys6_DnaBD"/>
</dbReference>
<keyword evidence="1" id="KW-0479">Metal-binding</keyword>
<feature type="domain" description="Zn(2)-C6 fungal-type" evidence="8">
    <location>
        <begin position="18"/>
        <end position="51"/>
    </location>
</feature>